<dbReference type="Proteomes" id="UP001295444">
    <property type="component" value="Chromosome 03"/>
</dbReference>
<keyword evidence="3" id="KW-0767">Surface film</keyword>
<evidence type="ECO:0000256" key="6">
    <source>
        <dbReference type="ARBA" id="ARBA00022729"/>
    </source>
</evidence>
<keyword evidence="8" id="KW-1015">Disulfide bond</keyword>
<evidence type="ECO:0000259" key="15">
    <source>
        <dbReference type="PROSITE" id="PS51110"/>
    </source>
</evidence>
<evidence type="ECO:0000313" key="16">
    <source>
        <dbReference type="EMBL" id="CAH2274902.1"/>
    </source>
</evidence>
<evidence type="ECO:0000256" key="7">
    <source>
        <dbReference type="ARBA" id="ARBA00022737"/>
    </source>
</evidence>
<evidence type="ECO:0000256" key="5">
    <source>
        <dbReference type="ARBA" id="ARBA00022713"/>
    </source>
</evidence>
<dbReference type="InterPro" id="IPR007856">
    <property type="entry name" value="SapB_1"/>
</dbReference>
<keyword evidence="4" id="KW-0964">Secreted</keyword>
<dbReference type="Pfam" id="PF03489">
    <property type="entry name" value="SapB_2"/>
    <property type="match status" value="1"/>
</dbReference>
<dbReference type="GO" id="GO:0007585">
    <property type="term" value="P:respiratory gaseous exchange by respiratory system"/>
    <property type="evidence" value="ECO:0007669"/>
    <property type="project" value="UniProtKB-KW"/>
</dbReference>
<evidence type="ECO:0000256" key="12">
    <source>
        <dbReference type="ARBA" id="ARBA00041785"/>
    </source>
</evidence>
<sequence length="396" mass="43261">MEPSRIIWVFAFCVIAAVSAKVIVKDGCSQGPEFWCQDLVTAAQCGAIDHCKDAVWKEGEDTLCVQCKQIVTLLLNMVKASSIQDTIKTFLHKECSHLPVSALILQCHQLVEQYQGVLIDLLESQINPQSICSSLTLCSSDQSSNLNSELLTNHILETVIPLVQENLQNAYLKSYQKQNGKGDLPIPLPTCWMCKSFIGRIEAAIPKDLIAKSATALCLALPGKIAGVCQCLVEKYTIILLDTLLNKVGPKLVCGLIFMCSTDENCGSDLPVKPALSSDITCTMCMVVTHLVKPTLGENATQADIKAALTRVCSDPELDFNACQQFMQEHQIEMIQILQKPWDPKLTCQEVGACPVSSTAAEGRSGCASGPSYWCKSLDNAKECEAVSHCLEHVWH</sequence>
<evidence type="ECO:0000259" key="14">
    <source>
        <dbReference type="PROSITE" id="PS50015"/>
    </source>
</evidence>
<evidence type="ECO:0000256" key="1">
    <source>
        <dbReference type="ARBA" id="ARBA00004364"/>
    </source>
</evidence>
<comment type="function">
    <text evidence="10">Pulmonary surfactant-associated proteins promote alveolar stability by lowering the surface tension at the air-liquid interface in the peripheral air spaces. SP-B increases the collapse pressure of palmitic acid to nearly 70 millinewtons per meter.</text>
</comment>
<evidence type="ECO:0000256" key="8">
    <source>
        <dbReference type="ARBA" id="ARBA00023157"/>
    </source>
</evidence>
<feature type="domain" description="Saposin A-type" evidence="15">
    <location>
        <begin position="360"/>
        <end position="396"/>
    </location>
</feature>
<proteinExistence type="predicted"/>
<protein>
    <recommendedName>
        <fullName evidence="11">Pulmonary surfactant-associated protein B</fullName>
    </recommendedName>
    <alternativeName>
        <fullName evidence="12">Pulmonary surfactant-associated proteolipid SPL(Phe)</fullName>
    </alternativeName>
</protein>
<evidence type="ECO:0000313" key="17">
    <source>
        <dbReference type="Proteomes" id="UP001295444"/>
    </source>
</evidence>
<keyword evidence="6 13" id="KW-0732">Signal</keyword>
<dbReference type="FunFam" id="1.10.225.10:FF:000008">
    <property type="entry name" value="Pulmonary surfactant-associated protein B"/>
    <property type="match status" value="1"/>
</dbReference>
<evidence type="ECO:0000256" key="11">
    <source>
        <dbReference type="ARBA" id="ARBA00041094"/>
    </source>
</evidence>
<accession>A0AAD1RQ79</accession>
<dbReference type="InterPro" id="IPR003119">
    <property type="entry name" value="SAP_A"/>
</dbReference>
<comment type="subunit">
    <text evidence="2">Homodimer; disulfide-linked.</text>
</comment>
<dbReference type="Gene3D" id="1.10.225.10">
    <property type="entry name" value="Saposin-like"/>
    <property type="match status" value="3"/>
</dbReference>
<feature type="domain" description="Saposin B-type" evidence="14">
    <location>
        <begin position="187"/>
        <end position="264"/>
    </location>
</feature>
<dbReference type="InterPro" id="IPR051428">
    <property type="entry name" value="Sphingo_Act-Surfact_Prot"/>
</dbReference>
<dbReference type="PROSITE" id="PS51110">
    <property type="entry name" value="SAP_A"/>
    <property type="match status" value="2"/>
</dbReference>
<dbReference type="PRINTS" id="PR01797">
    <property type="entry name" value="SAPOSIN"/>
</dbReference>
<name>A0AAD1RQ79_PELCU</name>
<dbReference type="PANTHER" id="PTHR11480">
    <property type="entry name" value="SAPOSIN-RELATED"/>
    <property type="match status" value="1"/>
</dbReference>
<reference evidence="16" key="1">
    <citation type="submission" date="2022-03" db="EMBL/GenBank/DDBJ databases">
        <authorList>
            <person name="Alioto T."/>
            <person name="Alioto T."/>
            <person name="Gomez Garrido J."/>
        </authorList>
    </citation>
    <scope>NUCLEOTIDE SEQUENCE</scope>
</reference>
<keyword evidence="9" id="KW-0325">Glycoprotein</keyword>
<dbReference type="InterPro" id="IPR008373">
    <property type="entry name" value="Saposin"/>
</dbReference>
<dbReference type="Pfam" id="PF02199">
    <property type="entry name" value="SapA"/>
    <property type="match status" value="2"/>
</dbReference>
<keyword evidence="7" id="KW-0677">Repeat</keyword>
<feature type="domain" description="Saposin B-type" evidence="14">
    <location>
        <begin position="278"/>
        <end position="358"/>
    </location>
</feature>
<keyword evidence="5" id="KW-0305">Gaseous exchange</keyword>
<dbReference type="SMART" id="SM00741">
    <property type="entry name" value="SapB"/>
    <property type="match status" value="3"/>
</dbReference>
<evidence type="ECO:0000256" key="13">
    <source>
        <dbReference type="SAM" id="SignalP"/>
    </source>
</evidence>
<keyword evidence="17" id="KW-1185">Reference proteome</keyword>
<evidence type="ECO:0000256" key="10">
    <source>
        <dbReference type="ARBA" id="ARBA00037221"/>
    </source>
</evidence>
<feature type="chain" id="PRO_5042223886" description="Pulmonary surfactant-associated protein B" evidence="13">
    <location>
        <begin position="21"/>
        <end position="396"/>
    </location>
</feature>
<dbReference type="PROSITE" id="PS50015">
    <property type="entry name" value="SAP_B"/>
    <property type="match status" value="3"/>
</dbReference>
<feature type="domain" description="Saposin B-type" evidence="14">
    <location>
        <begin position="60"/>
        <end position="142"/>
    </location>
</feature>
<dbReference type="AlphaFoldDB" id="A0AAD1RQ79"/>
<dbReference type="SMART" id="SM00162">
    <property type="entry name" value="SAPA"/>
    <property type="match status" value="2"/>
</dbReference>
<dbReference type="InterPro" id="IPR011001">
    <property type="entry name" value="Saposin-like"/>
</dbReference>
<evidence type="ECO:0000256" key="9">
    <source>
        <dbReference type="ARBA" id="ARBA00023180"/>
    </source>
</evidence>
<organism evidence="16 17">
    <name type="scientific">Pelobates cultripes</name>
    <name type="common">Western spadefoot toad</name>
    <dbReference type="NCBI Taxonomy" id="61616"/>
    <lineage>
        <taxon>Eukaryota</taxon>
        <taxon>Metazoa</taxon>
        <taxon>Chordata</taxon>
        <taxon>Craniata</taxon>
        <taxon>Vertebrata</taxon>
        <taxon>Euteleostomi</taxon>
        <taxon>Amphibia</taxon>
        <taxon>Batrachia</taxon>
        <taxon>Anura</taxon>
        <taxon>Pelobatoidea</taxon>
        <taxon>Pelobatidae</taxon>
        <taxon>Pelobates</taxon>
    </lineage>
</organism>
<dbReference type="GO" id="GO:0005764">
    <property type="term" value="C:lysosome"/>
    <property type="evidence" value="ECO:0007669"/>
    <property type="project" value="InterPro"/>
</dbReference>
<dbReference type="InterPro" id="IPR008139">
    <property type="entry name" value="SaposinB_dom"/>
</dbReference>
<dbReference type="GO" id="GO:0016020">
    <property type="term" value="C:membrane"/>
    <property type="evidence" value="ECO:0007669"/>
    <property type="project" value="GOC"/>
</dbReference>
<dbReference type="SUPFAM" id="SSF47862">
    <property type="entry name" value="Saposin"/>
    <property type="match status" value="3"/>
</dbReference>
<feature type="domain" description="Saposin A-type" evidence="15">
    <location>
        <begin position="21"/>
        <end position="61"/>
    </location>
</feature>
<dbReference type="PANTHER" id="PTHR11480:SF33">
    <property type="entry name" value="PULMONARY SURFACTANT-ASSOCIATED PROTEIN B"/>
    <property type="match status" value="1"/>
</dbReference>
<dbReference type="InterPro" id="IPR008138">
    <property type="entry name" value="SapB_2"/>
</dbReference>
<evidence type="ECO:0000256" key="4">
    <source>
        <dbReference type="ARBA" id="ARBA00022525"/>
    </source>
</evidence>
<dbReference type="EMBL" id="OW240914">
    <property type="protein sequence ID" value="CAH2274902.1"/>
    <property type="molecule type" value="Genomic_DNA"/>
</dbReference>
<feature type="signal peptide" evidence="13">
    <location>
        <begin position="1"/>
        <end position="20"/>
    </location>
</feature>
<dbReference type="GO" id="GO:0006665">
    <property type="term" value="P:sphingolipid metabolic process"/>
    <property type="evidence" value="ECO:0007669"/>
    <property type="project" value="InterPro"/>
</dbReference>
<dbReference type="GO" id="GO:0005576">
    <property type="term" value="C:extracellular region"/>
    <property type="evidence" value="ECO:0007669"/>
    <property type="project" value="UniProtKB-SubCell"/>
</dbReference>
<gene>
    <name evidence="16" type="ORF">PECUL_23A007193</name>
</gene>
<dbReference type="Pfam" id="PF05184">
    <property type="entry name" value="SapB_1"/>
    <property type="match status" value="2"/>
</dbReference>
<evidence type="ECO:0000256" key="2">
    <source>
        <dbReference type="ARBA" id="ARBA00011748"/>
    </source>
</evidence>
<evidence type="ECO:0000256" key="3">
    <source>
        <dbReference type="ARBA" id="ARBA00022439"/>
    </source>
</evidence>
<comment type="subcellular location">
    <subcellularLocation>
        <location evidence="1">Secreted</location>
        <location evidence="1">Extracellular space</location>
        <location evidence="1">Surface film</location>
    </subcellularLocation>
</comment>